<evidence type="ECO:0000256" key="1">
    <source>
        <dbReference type="SAM" id="MobiDB-lite"/>
    </source>
</evidence>
<feature type="compositionally biased region" description="Polar residues" evidence="1">
    <location>
        <begin position="941"/>
        <end position="952"/>
    </location>
</feature>
<feature type="compositionally biased region" description="Low complexity" evidence="1">
    <location>
        <begin position="803"/>
        <end position="831"/>
    </location>
</feature>
<sequence>MPPPYGSRDSPRTLHGRRRAPRAQLTRTGSIFGTIKNIVTAPLAWLTAYDDQENLSGKRGRNTHAVLEEEGTYHEDQPSAKRKRVESPQPSPPAQQPTRTTQGYLDVPENLISRQAGGRQRQTAPVGHGRSTSLVPSLNIPATSGTHPARRTASPAVMASYMQSSMVQRTQSMDPPSYRAISLSRDVSMEEGQFGSVGRDVTMSPSRHTPFQLRPRMSLTPQPSGQTFGPTPRQKERDVSEPPPLAALITKPVFVKPPPQMISQNHPEQPVTTLGSLAETKGRTSRSPMRQHSGLFLGARSEAVSDNGPAPFVIPTNAAEKALHDLDVYKTPLLPSRLRGSQTIPDMFKPKKVHAPVLMRSGRDRERKPRLGMSEKSKKKEEEAAAAAKPYAGRGGMKKMLARRKLEEDEEREKERASAIETDQDELAEKSVEVAASINEVPEITRISSPPPVPAPPARPVGGREQSSLRVGRTRTSRNHIARPISKNKNKFSAAFDDDEGEDAMLDEAHEQAAADEPKKLPTLFESPKGFSFAQDKAPIMHDSSNAKEPPIAALPFSIAKPSAPGPSATSVPAQSFFGQPSKAPTQAAPTVSKTPEVPPASTASLFPPVPSISLIPPSPAAAKPIVETAASAPAGPAAAAPSIPNFFANSSIFAKTGVTITPPAPAIPSAQEPSKAEVKAAPSSFTFSSTSSVAAAAAAAPKEPAPSAEAAKPALPAVTFSFGAPTPPAPPAQEPSSSPFSFAPSKDSGSAQPANSFFAAAPVKEAASAPVETKPSAPASAPFSFGAPAKPAEASTAPSTLPFSFGAPAASTAPTAATPAAVPAASPFTFGQPKAEPAKAPENKPLFGTTETAKPSLFGAPAPSPSPFGGSQSSAGAEAPKLAFTFGQPTPSPSTPAPPIETPKPLFPSNSTGGTGGFSFGSAAPAASPATPKAPFSFGTAPSTPAVSTPVDNKPAFSFGGPATPSARAPTSLFGGPSTGSNGADVSKQFTFGAAAAPTRPITPPHKEQEMRMEESPVRGAGMDMNGEPPKPTNGFSFGAPSTSSPFGQPSQPAASSFAFGAKTEPKVETKPAGSFASFGQNTTSAFSFGQKPAESTQSPSTPFSASTPFGQTPTSTAPAFSFGAPSHTTSGFGQPSAAVNSQPASPSTFGQPFAFNATPTSATAPSNPFAFGSQPASPATGNAGLPQPPGSSGGFTFGASSPATSQAPSSPFGAAPSLPTPGGGVGFTIGSAAPPPQVQAGGPRQIKKLPNRRGGRR</sequence>
<feature type="compositionally biased region" description="Pro residues" evidence="1">
    <location>
        <begin position="449"/>
        <end position="459"/>
    </location>
</feature>
<feature type="region of interest" description="Disordered" evidence="1">
    <location>
        <begin position="557"/>
        <end position="604"/>
    </location>
</feature>
<feature type="compositionally biased region" description="Polar residues" evidence="1">
    <location>
        <begin position="1035"/>
        <end position="1056"/>
    </location>
</feature>
<organism evidence="2 3">
    <name type="scientific">Lentinus tigrinus ALCF2SS1-6</name>
    <dbReference type="NCBI Taxonomy" id="1328759"/>
    <lineage>
        <taxon>Eukaryota</taxon>
        <taxon>Fungi</taxon>
        <taxon>Dikarya</taxon>
        <taxon>Basidiomycota</taxon>
        <taxon>Agaricomycotina</taxon>
        <taxon>Agaricomycetes</taxon>
        <taxon>Polyporales</taxon>
        <taxon>Polyporaceae</taxon>
        <taxon>Lentinus</taxon>
    </lineage>
</organism>
<feature type="region of interest" description="Disordered" evidence="1">
    <location>
        <begin position="720"/>
        <end position="1259"/>
    </location>
</feature>
<keyword evidence="3" id="KW-1185">Reference proteome</keyword>
<feature type="compositionally biased region" description="Basic residues" evidence="1">
    <location>
        <begin position="1247"/>
        <end position="1259"/>
    </location>
</feature>
<feature type="compositionally biased region" description="Polar residues" evidence="1">
    <location>
        <begin position="1159"/>
        <end position="1168"/>
    </location>
</feature>
<feature type="compositionally biased region" description="Polar residues" evidence="1">
    <location>
        <begin position="1111"/>
        <end position="1120"/>
    </location>
</feature>
<feature type="compositionally biased region" description="Basic and acidic residues" evidence="1">
    <location>
        <begin position="361"/>
        <end position="383"/>
    </location>
</feature>
<feature type="compositionally biased region" description="Polar residues" evidence="1">
    <location>
        <begin position="219"/>
        <end position="229"/>
    </location>
</feature>
<feature type="compositionally biased region" description="Acidic residues" evidence="1">
    <location>
        <begin position="496"/>
        <end position="505"/>
    </location>
</feature>
<feature type="compositionally biased region" description="Basic and acidic residues" evidence="1">
    <location>
        <begin position="1006"/>
        <end position="1018"/>
    </location>
</feature>
<evidence type="ECO:0000313" key="2">
    <source>
        <dbReference type="EMBL" id="RPD65867.1"/>
    </source>
</evidence>
<dbReference type="AlphaFoldDB" id="A0A5C2SRU9"/>
<feature type="compositionally biased region" description="Low complexity" evidence="1">
    <location>
        <begin position="757"/>
        <end position="793"/>
    </location>
</feature>
<accession>A0A5C2SRU9</accession>
<feature type="compositionally biased region" description="Polar residues" evidence="1">
    <location>
        <begin position="980"/>
        <end position="991"/>
    </location>
</feature>
<feature type="compositionally biased region" description="Pro residues" evidence="1">
    <location>
        <begin position="891"/>
        <end position="907"/>
    </location>
</feature>
<feature type="compositionally biased region" description="Polar residues" evidence="1">
    <location>
        <begin position="568"/>
        <end position="594"/>
    </location>
</feature>
<protein>
    <submittedName>
        <fullName evidence="2">Uncharacterized protein</fullName>
    </submittedName>
</protein>
<dbReference type="Proteomes" id="UP000313359">
    <property type="component" value="Unassembled WGS sequence"/>
</dbReference>
<feature type="compositionally biased region" description="Low complexity" evidence="1">
    <location>
        <begin position="856"/>
        <end position="878"/>
    </location>
</feature>
<feature type="region of interest" description="Disordered" evidence="1">
    <location>
        <begin position="196"/>
        <end position="241"/>
    </location>
</feature>
<dbReference type="EMBL" id="ML122251">
    <property type="protein sequence ID" value="RPD65867.1"/>
    <property type="molecule type" value="Genomic_DNA"/>
</dbReference>
<feature type="compositionally biased region" description="Low complexity" evidence="1">
    <location>
        <begin position="1097"/>
        <end position="1110"/>
    </location>
</feature>
<reference evidence="2" key="1">
    <citation type="journal article" date="2018" name="Genome Biol. Evol.">
        <title>Genomics and development of Lentinus tigrinus, a white-rot wood-decaying mushroom with dimorphic fruiting bodies.</title>
        <authorList>
            <person name="Wu B."/>
            <person name="Xu Z."/>
            <person name="Knudson A."/>
            <person name="Carlson A."/>
            <person name="Chen N."/>
            <person name="Kovaka S."/>
            <person name="LaButti K."/>
            <person name="Lipzen A."/>
            <person name="Pennachio C."/>
            <person name="Riley R."/>
            <person name="Schakwitz W."/>
            <person name="Umezawa K."/>
            <person name="Ohm R.A."/>
            <person name="Grigoriev I.V."/>
            <person name="Nagy L.G."/>
            <person name="Gibbons J."/>
            <person name="Hibbett D."/>
        </authorList>
    </citation>
    <scope>NUCLEOTIDE SEQUENCE [LARGE SCALE GENOMIC DNA]</scope>
    <source>
        <strain evidence="2">ALCF2SS1-6</strain>
    </source>
</reference>
<feature type="region of interest" description="Disordered" evidence="1">
    <location>
        <begin position="1"/>
        <end position="27"/>
    </location>
</feature>
<feature type="region of interest" description="Disordered" evidence="1">
    <location>
        <begin position="359"/>
        <end position="505"/>
    </location>
</feature>
<dbReference type="STRING" id="1328759.A0A5C2SRU9"/>
<feature type="compositionally biased region" description="Polar residues" evidence="1">
    <location>
        <begin position="130"/>
        <end position="146"/>
    </location>
</feature>
<feature type="compositionally biased region" description="Polar residues" evidence="1">
    <location>
        <begin position="1128"/>
        <end position="1152"/>
    </location>
</feature>
<feature type="region of interest" description="Disordered" evidence="1">
    <location>
        <begin position="662"/>
        <end position="683"/>
    </location>
</feature>
<proteinExistence type="predicted"/>
<feature type="compositionally biased region" description="Low complexity" evidence="1">
    <location>
        <begin position="735"/>
        <end position="746"/>
    </location>
</feature>
<evidence type="ECO:0000313" key="3">
    <source>
        <dbReference type="Proteomes" id="UP000313359"/>
    </source>
</evidence>
<feature type="region of interest" description="Disordered" evidence="1">
    <location>
        <begin position="68"/>
        <end position="152"/>
    </location>
</feature>
<feature type="compositionally biased region" description="Polar residues" evidence="1">
    <location>
        <begin position="1079"/>
        <end position="1089"/>
    </location>
</feature>
<feature type="compositionally biased region" description="Low complexity" evidence="1">
    <location>
        <begin position="921"/>
        <end position="939"/>
    </location>
</feature>
<name>A0A5C2SRU9_9APHY</name>
<gene>
    <name evidence="2" type="ORF">L227DRAFT_606035</name>
</gene>
<dbReference type="OrthoDB" id="3230904at2759"/>
<feature type="compositionally biased region" description="Low complexity" evidence="1">
    <location>
        <begin position="1199"/>
        <end position="1213"/>
    </location>
</feature>
<feature type="compositionally biased region" description="Basic residues" evidence="1">
    <location>
        <begin position="472"/>
        <end position="490"/>
    </location>
</feature>